<proteinExistence type="predicted"/>
<reference evidence="1 2" key="1">
    <citation type="submission" date="2019-09" db="EMBL/GenBank/DDBJ databases">
        <authorList>
            <person name="Silva M."/>
            <person name="Pereira G."/>
            <person name="Lopes-Da-Costa L."/>
            <person name="Silva E."/>
        </authorList>
    </citation>
    <scope>NUCLEOTIDE SEQUENCE [LARGE SCALE GENOMIC DNA]</scope>
    <source>
        <strain evidence="1 2">FMV-PI01</strain>
    </source>
</reference>
<dbReference type="Pfam" id="PF05573">
    <property type="entry name" value="NosL"/>
    <property type="match status" value="1"/>
</dbReference>
<evidence type="ECO:0008006" key="3">
    <source>
        <dbReference type="Google" id="ProtNLM"/>
    </source>
</evidence>
<reference evidence="1 2" key="2">
    <citation type="submission" date="2020-03" db="EMBL/GenBank/DDBJ databases">
        <title>Campylobacter portucalensis sp. nov., a new species of Campylobacter isolated from the reproductive tract of bulls.</title>
        <authorList>
            <person name="Silva M.F."/>
            <person name="Pereira G."/>
            <person name="Carneiro C."/>
            <person name="Hemphill A."/>
            <person name="Mateus L."/>
            <person name="Lopes-Da-Costa L."/>
            <person name="Silva E."/>
        </authorList>
    </citation>
    <scope>NUCLEOTIDE SEQUENCE [LARGE SCALE GENOMIC DNA]</scope>
    <source>
        <strain evidence="1 2">FMV-PI01</strain>
    </source>
</reference>
<dbReference type="RefSeq" id="WP_154569913.1">
    <property type="nucleotide sequence ID" value="NZ_VWSJ01000001.1"/>
</dbReference>
<dbReference type="Gene3D" id="3.30.70.2050">
    <property type="match status" value="1"/>
</dbReference>
<dbReference type="PANTHER" id="PTHR41247:SF1">
    <property type="entry name" value="HTH-TYPE TRANSCRIPTIONAL REPRESSOR YCNK"/>
    <property type="match status" value="1"/>
</dbReference>
<sequence length="182" mass="21030">MKRRDFIKNSSLLIFVGAINTNLFAHAKNIDFRSVEPEKAEILQKIKNRDFCYICGMKLSKFYKTNHAAKANGEIHQYCSIRCMVYDALQNGSKPVEPLVVDTINLNFIDAQKAFYVYGSTMPATMTKISSYGFLHKDEAVKFKDKFGGKILNYDEIYLETKALFSDDLSQKREKMMHHHNH</sequence>
<comment type="caution">
    <text evidence="1">The sequence shown here is derived from an EMBL/GenBank/DDBJ whole genome shotgun (WGS) entry which is preliminary data.</text>
</comment>
<dbReference type="Proteomes" id="UP000476338">
    <property type="component" value="Unassembled WGS sequence"/>
</dbReference>
<evidence type="ECO:0000313" key="1">
    <source>
        <dbReference type="EMBL" id="MSN95641.1"/>
    </source>
</evidence>
<protein>
    <recommendedName>
        <fullName evidence="3">Nitrous oxide reductase accessory protein NosL</fullName>
    </recommendedName>
</protein>
<keyword evidence="2" id="KW-1185">Reference proteome</keyword>
<accession>A0A6L5WIU7</accession>
<dbReference type="PANTHER" id="PTHR41247">
    <property type="entry name" value="HTH-TYPE TRANSCRIPTIONAL REPRESSOR YCNK"/>
    <property type="match status" value="1"/>
</dbReference>
<name>A0A6L5WIU7_9BACT</name>
<dbReference type="InterPro" id="IPR008719">
    <property type="entry name" value="N2O_reductase_NosL"/>
</dbReference>
<evidence type="ECO:0000313" key="2">
    <source>
        <dbReference type="Proteomes" id="UP000476338"/>
    </source>
</evidence>
<organism evidence="1 2">
    <name type="scientific">Campylobacter portucalensis</name>
    <dbReference type="NCBI Taxonomy" id="2608384"/>
    <lineage>
        <taxon>Bacteria</taxon>
        <taxon>Pseudomonadati</taxon>
        <taxon>Campylobacterota</taxon>
        <taxon>Epsilonproteobacteria</taxon>
        <taxon>Campylobacterales</taxon>
        <taxon>Campylobacteraceae</taxon>
        <taxon>Campylobacter</taxon>
    </lineage>
</organism>
<dbReference type="AlphaFoldDB" id="A0A6L5WIU7"/>
<dbReference type="SUPFAM" id="SSF160387">
    <property type="entry name" value="NosL/MerB-like"/>
    <property type="match status" value="1"/>
</dbReference>
<dbReference type="EMBL" id="VWSJ01000001">
    <property type="protein sequence ID" value="MSN95641.1"/>
    <property type="molecule type" value="Genomic_DNA"/>
</dbReference>
<gene>
    <name evidence="1" type="ORF">F1B92_00245</name>
</gene>